<keyword evidence="3" id="KW-0201">Cytochrome c-type biogenesis</keyword>
<keyword evidence="5 6" id="KW-0472">Membrane</keyword>
<dbReference type="InterPro" id="IPR007816">
    <property type="entry name" value="ResB-like_domain"/>
</dbReference>
<evidence type="ECO:0000256" key="1">
    <source>
        <dbReference type="ARBA" id="ARBA00004141"/>
    </source>
</evidence>
<dbReference type="RefSeq" id="WP_072909622.1">
    <property type="nucleotide sequence ID" value="NZ_FQZT01000014.1"/>
</dbReference>
<feature type="transmembrane region" description="Helical" evidence="6">
    <location>
        <begin position="107"/>
        <end position="124"/>
    </location>
</feature>
<feature type="transmembrane region" description="Helical" evidence="6">
    <location>
        <begin position="70"/>
        <end position="95"/>
    </location>
</feature>
<evidence type="ECO:0000256" key="3">
    <source>
        <dbReference type="ARBA" id="ARBA00022748"/>
    </source>
</evidence>
<gene>
    <name evidence="8" type="ORF">SAMN02745165_03076</name>
</gene>
<protein>
    <submittedName>
        <fullName evidence="8">ResB-like family protein</fullName>
    </submittedName>
</protein>
<dbReference type="GO" id="GO:0017004">
    <property type="term" value="P:cytochrome complex assembly"/>
    <property type="evidence" value="ECO:0007669"/>
    <property type="project" value="UniProtKB-KW"/>
</dbReference>
<feature type="transmembrane region" description="Helical" evidence="6">
    <location>
        <begin position="20"/>
        <end position="41"/>
    </location>
</feature>
<feature type="domain" description="ResB-like" evidence="7">
    <location>
        <begin position="98"/>
        <end position="206"/>
    </location>
</feature>
<dbReference type="AlphaFoldDB" id="A0A1M6LSZ3"/>
<dbReference type="OrthoDB" id="5401239at2"/>
<accession>A0A1M6LSZ3</accession>
<keyword evidence="9" id="KW-1185">Reference proteome</keyword>
<reference evidence="8 9" key="1">
    <citation type="submission" date="2016-11" db="EMBL/GenBank/DDBJ databases">
        <authorList>
            <person name="Jaros S."/>
            <person name="Januszkiewicz K."/>
            <person name="Wedrychowicz H."/>
        </authorList>
    </citation>
    <scope>NUCLEOTIDE SEQUENCE [LARGE SCALE GENOMIC DNA]</scope>
    <source>
        <strain evidence="8 9">DSM 5091</strain>
    </source>
</reference>
<proteinExistence type="predicted"/>
<organism evidence="8 9">
    <name type="scientific">Malonomonas rubra DSM 5091</name>
    <dbReference type="NCBI Taxonomy" id="1122189"/>
    <lineage>
        <taxon>Bacteria</taxon>
        <taxon>Pseudomonadati</taxon>
        <taxon>Thermodesulfobacteriota</taxon>
        <taxon>Desulfuromonadia</taxon>
        <taxon>Desulfuromonadales</taxon>
        <taxon>Geopsychrobacteraceae</taxon>
        <taxon>Malonomonas</taxon>
    </lineage>
</organism>
<dbReference type="PANTHER" id="PTHR31566">
    <property type="entry name" value="CYTOCHROME C BIOGENESIS PROTEIN CCS1, CHLOROPLASTIC"/>
    <property type="match status" value="1"/>
</dbReference>
<evidence type="ECO:0000259" key="7">
    <source>
        <dbReference type="Pfam" id="PF05140"/>
    </source>
</evidence>
<sequence>MSFQRFLDSRLWKLFCSLKLTIVLASIATLLGVGGSILMPFNPDLFGDLDAAPLNLWLLEKARQAPELSWWIPVAGVFVVLLAVNTLCCFLDWLFHLRSRWRKTGEYLIHLGFVLILIAFLWGSQGGFRSRTGMLVGQMLELQQLGVVLKLEEFKPVLTDRGRPIDMYNVLALYRNGEQIKKENARFNHPLTFGGLVVLPSSYGQTMRGGKRLTYSVLTINYDPGAPLAFAGCLLMTGGVLLSLFSFYRKRKRGEHPDIL</sequence>
<feature type="transmembrane region" description="Helical" evidence="6">
    <location>
        <begin position="228"/>
        <end position="248"/>
    </location>
</feature>
<dbReference type="Proteomes" id="UP000184171">
    <property type="component" value="Unassembled WGS sequence"/>
</dbReference>
<evidence type="ECO:0000256" key="6">
    <source>
        <dbReference type="SAM" id="Phobius"/>
    </source>
</evidence>
<evidence type="ECO:0000313" key="8">
    <source>
        <dbReference type="EMBL" id="SHJ74341.1"/>
    </source>
</evidence>
<evidence type="ECO:0000313" key="9">
    <source>
        <dbReference type="Proteomes" id="UP000184171"/>
    </source>
</evidence>
<dbReference type="Pfam" id="PF05140">
    <property type="entry name" value="ResB"/>
    <property type="match status" value="1"/>
</dbReference>
<keyword evidence="2 6" id="KW-0812">Transmembrane</keyword>
<evidence type="ECO:0000256" key="2">
    <source>
        <dbReference type="ARBA" id="ARBA00022692"/>
    </source>
</evidence>
<dbReference type="GO" id="GO:0016020">
    <property type="term" value="C:membrane"/>
    <property type="evidence" value="ECO:0007669"/>
    <property type="project" value="UniProtKB-SubCell"/>
</dbReference>
<evidence type="ECO:0000256" key="4">
    <source>
        <dbReference type="ARBA" id="ARBA00022989"/>
    </source>
</evidence>
<dbReference type="EMBL" id="FQZT01000014">
    <property type="protein sequence ID" value="SHJ74341.1"/>
    <property type="molecule type" value="Genomic_DNA"/>
</dbReference>
<dbReference type="InterPro" id="IPR023494">
    <property type="entry name" value="Cyt_c_bgen_Ccs1/CcsB/ResB"/>
</dbReference>
<comment type="subcellular location">
    <subcellularLocation>
        <location evidence="1">Membrane</location>
        <topology evidence="1">Multi-pass membrane protein</topology>
    </subcellularLocation>
</comment>
<dbReference type="STRING" id="1122189.SAMN02745165_03076"/>
<keyword evidence="4 6" id="KW-1133">Transmembrane helix</keyword>
<name>A0A1M6LSZ3_MALRU</name>
<evidence type="ECO:0000256" key="5">
    <source>
        <dbReference type="ARBA" id="ARBA00023136"/>
    </source>
</evidence>